<dbReference type="SUPFAM" id="SSF53335">
    <property type="entry name" value="S-adenosyl-L-methionine-dependent methyltransferases"/>
    <property type="match status" value="1"/>
</dbReference>
<feature type="compositionally biased region" description="Low complexity" evidence="1">
    <location>
        <begin position="77"/>
        <end position="86"/>
    </location>
</feature>
<evidence type="ECO:0000256" key="1">
    <source>
        <dbReference type="SAM" id="MobiDB-lite"/>
    </source>
</evidence>
<protein>
    <recommendedName>
        <fullName evidence="4">Methyltransferase domain-containing protein</fullName>
    </recommendedName>
</protein>
<dbReference type="eggNOG" id="ENOG502S50U">
    <property type="taxonomic scope" value="Eukaryota"/>
</dbReference>
<dbReference type="RefSeq" id="XP_003648847.1">
    <property type="nucleotide sequence ID" value="XM_003648799.1"/>
</dbReference>
<dbReference type="AlphaFoldDB" id="G2QRG6"/>
<sequence>MPLPLSAASTIASYAIRPADPKPSFFSIELSQAEHRIRLINAWGDAIRPGTRILELGCGQGTCTQALAEAIRPPPASSETGTAASEGETKGGGGGGGGGHIDAVDPGAPDYGSPFTLGQAQAHLSAGPVGSLITWHRAEPVAFLAAHPGRTWDVAVLAHCVWYFASPGELGRILAALRGRVARVLIAEWALRATEPSAAAHVLAVLARGAFEAHRVGSCQNVQTPLSPAAIRRAAEEAGWAVEGETVVVPEKELADGYWETAMVVGEGFVQDVEREIGDERVKALLKSARDATIAAADAVGGAKGVRSMDVWVATLVPGE</sequence>
<proteinExistence type="predicted"/>
<feature type="compositionally biased region" description="Gly residues" evidence="1">
    <location>
        <begin position="90"/>
        <end position="100"/>
    </location>
</feature>
<keyword evidence="3" id="KW-1185">Reference proteome</keyword>
<name>G2QRG6_THETT</name>
<accession>G2QRG6</accession>
<dbReference type="GeneID" id="11517547"/>
<organism evidence="2 3">
    <name type="scientific">Thermothielavioides terrestris (strain ATCC 38088 / NRRL 8126)</name>
    <name type="common">Thielavia terrestris</name>
    <dbReference type="NCBI Taxonomy" id="578455"/>
    <lineage>
        <taxon>Eukaryota</taxon>
        <taxon>Fungi</taxon>
        <taxon>Dikarya</taxon>
        <taxon>Ascomycota</taxon>
        <taxon>Pezizomycotina</taxon>
        <taxon>Sordariomycetes</taxon>
        <taxon>Sordariomycetidae</taxon>
        <taxon>Sordariales</taxon>
        <taxon>Chaetomiaceae</taxon>
        <taxon>Thermothielavioides</taxon>
        <taxon>Thermothielavioides terrestris</taxon>
    </lineage>
</organism>
<dbReference type="Proteomes" id="UP000008181">
    <property type="component" value="Chromosome 1"/>
</dbReference>
<dbReference type="OrthoDB" id="8300214at2759"/>
<dbReference type="Gene3D" id="3.40.50.150">
    <property type="entry name" value="Vaccinia Virus protein VP39"/>
    <property type="match status" value="1"/>
</dbReference>
<evidence type="ECO:0000313" key="3">
    <source>
        <dbReference type="Proteomes" id="UP000008181"/>
    </source>
</evidence>
<dbReference type="STRING" id="578455.G2QRG6"/>
<evidence type="ECO:0000313" key="2">
    <source>
        <dbReference type="EMBL" id="AEO62511.1"/>
    </source>
</evidence>
<evidence type="ECO:0008006" key="4">
    <source>
        <dbReference type="Google" id="ProtNLM"/>
    </source>
</evidence>
<feature type="region of interest" description="Disordered" evidence="1">
    <location>
        <begin position="72"/>
        <end position="105"/>
    </location>
</feature>
<dbReference type="EMBL" id="CP003009">
    <property type="protein sequence ID" value="AEO62511.1"/>
    <property type="molecule type" value="Genomic_DNA"/>
</dbReference>
<dbReference type="InterPro" id="IPR029063">
    <property type="entry name" value="SAM-dependent_MTases_sf"/>
</dbReference>
<dbReference type="HOGENOM" id="CLU_058846_1_0_1"/>
<gene>
    <name evidence="2" type="ORF">THITE_2084027</name>
</gene>
<reference evidence="2 3" key="1">
    <citation type="journal article" date="2011" name="Nat. Biotechnol.">
        <title>Comparative genomic analysis of the thermophilic biomass-degrading fungi Myceliophthora thermophila and Thielavia terrestris.</title>
        <authorList>
            <person name="Berka R.M."/>
            <person name="Grigoriev I.V."/>
            <person name="Otillar R."/>
            <person name="Salamov A."/>
            <person name="Grimwood J."/>
            <person name="Reid I."/>
            <person name="Ishmael N."/>
            <person name="John T."/>
            <person name="Darmond C."/>
            <person name="Moisan M.-C."/>
            <person name="Henrissat B."/>
            <person name="Coutinho P.M."/>
            <person name="Lombard V."/>
            <person name="Natvig D.O."/>
            <person name="Lindquist E."/>
            <person name="Schmutz J."/>
            <person name="Lucas S."/>
            <person name="Harris P."/>
            <person name="Powlowski J."/>
            <person name="Bellemare A."/>
            <person name="Taylor D."/>
            <person name="Butler G."/>
            <person name="de Vries R.P."/>
            <person name="Allijn I.E."/>
            <person name="van den Brink J."/>
            <person name="Ushinsky S."/>
            <person name="Storms R."/>
            <person name="Powell A.J."/>
            <person name="Paulsen I.T."/>
            <person name="Elbourne L.D.H."/>
            <person name="Baker S.E."/>
            <person name="Magnuson J."/>
            <person name="LaBoissiere S."/>
            <person name="Clutterbuck A.J."/>
            <person name="Martinez D."/>
            <person name="Wogulis M."/>
            <person name="de Leon A.L."/>
            <person name="Rey M.W."/>
            <person name="Tsang A."/>
        </authorList>
    </citation>
    <scope>NUCLEOTIDE SEQUENCE [LARGE SCALE GENOMIC DNA]</scope>
    <source>
        <strain evidence="3">ATCC 38088 / NRRL 8126</strain>
    </source>
</reference>
<dbReference type="KEGG" id="ttt:THITE_2084027"/>